<dbReference type="GO" id="GO:0005634">
    <property type="term" value="C:nucleus"/>
    <property type="evidence" value="ECO:0007669"/>
    <property type="project" value="TreeGrafter"/>
</dbReference>
<sequence>MRTIAIIGATGNQGLSVAKTFLSLGDWTVRCLTRNPSSRVAQDLASKGAIIVQADLADIASLRSAFDGAHVVFSNTDFWGPYARCGDSLQAYNTEVQHGKNAALAAAEIPTLERFVYSLLGPMKKHSQGKYSNSYHWDAKAEIKEYIDTALPGLAAKTNYIILGAYTTNPLFIPRWDDSVIKYRFVVPLKEDCKMPIVATTESTGPFVRALIEEAPRTNLLAYDSCLDMREVVDLWTRVTGVEADLVSLSPAEMHASFKIPWEVLDGPAFIQEYGYTAGIENVIHPRQLRNPPQTDSFEDWLRKRDWEEVVSGGKKELSWVVRSSSGQGVSQ</sequence>
<evidence type="ECO:0000256" key="1">
    <source>
        <dbReference type="ARBA" id="ARBA00006328"/>
    </source>
</evidence>
<comment type="caution">
    <text evidence="4">The sequence shown here is derived from an EMBL/GenBank/DDBJ whole genome shotgun (WGS) entry which is preliminary data.</text>
</comment>
<dbReference type="Pfam" id="PF05368">
    <property type="entry name" value="NmrA"/>
    <property type="match status" value="1"/>
</dbReference>
<dbReference type="InterPro" id="IPR008030">
    <property type="entry name" value="NmrA-like"/>
</dbReference>
<dbReference type="VEuPathDB" id="FungiDB:ATEG_02660"/>
<dbReference type="EMBL" id="BLJY01000002">
    <property type="protein sequence ID" value="GFF13825.1"/>
    <property type="molecule type" value="Genomic_DNA"/>
</dbReference>
<evidence type="ECO:0000259" key="3">
    <source>
        <dbReference type="Pfam" id="PF05368"/>
    </source>
</evidence>
<feature type="domain" description="NmrA-like" evidence="3">
    <location>
        <begin position="3"/>
        <end position="264"/>
    </location>
</feature>
<dbReference type="OrthoDB" id="3358371at2759"/>
<name>A0A5M3YVR1_ASPTE</name>
<dbReference type="Gene3D" id="3.40.50.720">
    <property type="entry name" value="NAD(P)-binding Rossmann-like Domain"/>
    <property type="match status" value="1"/>
</dbReference>
<gene>
    <name evidence="4" type="ORF">ATEIFO6365_0002093600</name>
</gene>
<evidence type="ECO:0000256" key="2">
    <source>
        <dbReference type="ARBA" id="ARBA00022857"/>
    </source>
</evidence>
<dbReference type="PANTHER" id="PTHR42748">
    <property type="entry name" value="NITROGEN METABOLITE REPRESSION PROTEIN NMRA FAMILY MEMBER"/>
    <property type="match status" value="1"/>
</dbReference>
<evidence type="ECO:0000313" key="4">
    <source>
        <dbReference type="EMBL" id="GFF13825.1"/>
    </source>
</evidence>
<dbReference type="SUPFAM" id="SSF51735">
    <property type="entry name" value="NAD(P)-binding Rossmann-fold domains"/>
    <property type="match status" value="1"/>
</dbReference>
<dbReference type="PANTHER" id="PTHR42748:SF29">
    <property type="entry name" value="NMRA-LIKE DOMAIN-CONTAINING PROTEIN"/>
    <property type="match status" value="1"/>
</dbReference>
<dbReference type="Proteomes" id="UP000452235">
    <property type="component" value="Unassembled WGS sequence"/>
</dbReference>
<dbReference type="Gene3D" id="3.90.25.10">
    <property type="entry name" value="UDP-galactose 4-epimerase, domain 1"/>
    <property type="match status" value="1"/>
</dbReference>
<keyword evidence="2" id="KW-0521">NADP</keyword>
<reference evidence="4 5" key="1">
    <citation type="submission" date="2020-01" db="EMBL/GenBank/DDBJ databases">
        <title>Aspergillus terreus IFO 6365 whole genome shotgun sequence.</title>
        <authorList>
            <person name="Kanamasa S."/>
            <person name="Takahashi H."/>
        </authorList>
    </citation>
    <scope>NUCLEOTIDE SEQUENCE [LARGE SCALE GENOMIC DNA]</scope>
    <source>
        <strain evidence="4 5">IFO 6365</strain>
    </source>
</reference>
<accession>A0A5M3YVR1</accession>
<organism evidence="4 5">
    <name type="scientific">Aspergillus terreus</name>
    <dbReference type="NCBI Taxonomy" id="33178"/>
    <lineage>
        <taxon>Eukaryota</taxon>
        <taxon>Fungi</taxon>
        <taxon>Dikarya</taxon>
        <taxon>Ascomycota</taxon>
        <taxon>Pezizomycotina</taxon>
        <taxon>Eurotiomycetes</taxon>
        <taxon>Eurotiomycetidae</taxon>
        <taxon>Eurotiales</taxon>
        <taxon>Aspergillaceae</taxon>
        <taxon>Aspergillus</taxon>
        <taxon>Aspergillus subgen. Circumdati</taxon>
    </lineage>
</organism>
<proteinExistence type="inferred from homology"/>
<dbReference type="InterPro" id="IPR036291">
    <property type="entry name" value="NAD(P)-bd_dom_sf"/>
</dbReference>
<dbReference type="AlphaFoldDB" id="A0A5M3YVR1"/>
<comment type="similarity">
    <text evidence="1">Belongs to the NmrA-type oxidoreductase family.</text>
</comment>
<dbReference type="InterPro" id="IPR051164">
    <property type="entry name" value="NmrA-like_oxidored"/>
</dbReference>
<protein>
    <submittedName>
        <fullName evidence="4">Hscarg dehydrogenase</fullName>
    </submittedName>
</protein>
<keyword evidence="5" id="KW-1185">Reference proteome</keyword>
<evidence type="ECO:0000313" key="5">
    <source>
        <dbReference type="Proteomes" id="UP000452235"/>
    </source>
</evidence>